<protein>
    <submittedName>
        <fullName evidence="1">Uncharacterized protein</fullName>
    </submittedName>
</protein>
<proteinExistence type="predicted"/>
<reference evidence="1" key="1">
    <citation type="submission" date="2019-04" db="EMBL/GenBank/DDBJ databases">
        <title>Sequencing of skin fungus with MAO and IRED activity.</title>
        <authorList>
            <person name="Marsaioli A.J."/>
            <person name="Bonatto J.M.C."/>
            <person name="Reis Junior O."/>
        </authorList>
    </citation>
    <scope>NUCLEOTIDE SEQUENCE</scope>
    <source>
        <strain evidence="1">30M1</strain>
    </source>
</reference>
<dbReference type="EMBL" id="SWKU01000007">
    <property type="protein sequence ID" value="KAF3005179.1"/>
    <property type="molecule type" value="Genomic_DNA"/>
</dbReference>
<evidence type="ECO:0000313" key="1">
    <source>
        <dbReference type="EMBL" id="KAF3005179.1"/>
    </source>
</evidence>
<organism evidence="1 2">
    <name type="scientific">Curvularia kusanoi</name>
    <name type="common">Cochliobolus kusanoi</name>
    <dbReference type="NCBI Taxonomy" id="90978"/>
    <lineage>
        <taxon>Eukaryota</taxon>
        <taxon>Fungi</taxon>
        <taxon>Dikarya</taxon>
        <taxon>Ascomycota</taxon>
        <taxon>Pezizomycotina</taxon>
        <taxon>Dothideomycetes</taxon>
        <taxon>Pleosporomycetidae</taxon>
        <taxon>Pleosporales</taxon>
        <taxon>Pleosporineae</taxon>
        <taxon>Pleosporaceae</taxon>
        <taxon>Curvularia</taxon>
    </lineage>
</organism>
<evidence type="ECO:0000313" key="2">
    <source>
        <dbReference type="Proteomes" id="UP000801428"/>
    </source>
</evidence>
<name>A0A9P4TGY8_CURKU</name>
<accession>A0A9P4TGY8</accession>
<dbReference type="AlphaFoldDB" id="A0A9P4TGY8"/>
<comment type="caution">
    <text evidence="1">The sequence shown here is derived from an EMBL/GenBank/DDBJ whole genome shotgun (WGS) entry which is preliminary data.</text>
</comment>
<dbReference type="Proteomes" id="UP000801428">
    <property type="component" value="Unassembled WGS sequence"/>
</dbReference>
<sequence length="109" mass="12482">MANEELAAKMTAAEQDLCNIARALKKGAQAVGLELSEKYDLREEASKVVTDTILHVSEIYRKPIYQVCDGLHLRHIVWPKPSHTYKDELAAVMDQFAQDFLHHSKYQRD</sequence>
<gene>
    <name evidence="1" type="ORF">E8E13_010668</name>
</gene>
<keyword evidence="2" id="KW-1185">Reference proteome</keyword>